<dbReference type="KEGG" id="bpro:PMF13cell1_00150"/>
<evidence type="ECO:0000313" key="2">
    <source>
        <dbReference type="Proteomes" id="UP000289794"/>
    </source>
</evidence>
<reference evidence="1 2" key="1">
    <citation type="submission" date="2019-01" db="EMBL/GenBank/DDBJ databases">
        <title>PMF-metabolizing Aryl O-demethylase.</title>
        <authorList>
            <person name="Kim M."/>
        </authorList>
    </citation>
    <scope>NUCLEOTIDE SEQUENCE [LARGE SCALE GENOMIC DNA]</scope>
    <source>
        <strain evidence="1 2">PMF1</strain>
    </source>
</reference>
<dbReference type="Proteomes" id="UP000289794">
    <property type="component" value="Chromosome"/>
</dbReference>
<gene>
    <name evidence="1" type="ORF">PMF13cell1_00150</name>
</gene>
<sequence>MARPKKKPEYDSDQMAQQIMEAVTDAYLNPPQGTEDDAGHMQLNQLAEEFSMTPLKVRKLLITTGAYQTAISKAVNALFREGKSIAEIQELTNLSRASVQSYLPYSKTVYKMEERTLLAERLQKYRSRKVAADRIAEAMASGAKEGLEELLWNTLTAFEGYPFLTAKGLRFHYSIKGNEIFFSRKEKSVTRATANIALENAVKLQKEGFVITGPKMLHCFGASYLYPVFIRIGVIQNGDKRI</sequence>
<dbReference type="EMBL" id="CP035945">
    <property type="protein sequence ID" value="QBE94657.1"/>
    <property type="molecule type" value="Genomic_DNA"/>
</dbReference>
<accession>A0A4P6LV65</accession>
<proteinExistence type="predicted"/>
<organism evidence="1 2">
    <name type="scientific">Blautia producta</name>
    <dbReference type="NCBI Taxonomy" id="33035"/>
    <lineage>
        <taxon>Bacteria</taxon>
        <taxon>Bacillati</taxon>
        <taxon>Bacillota</taxon>
        <taxon>Clostridia</taxon>
        <taxon>Lachnospirales</taxon>
        <taxon>Lachnospiraceae</taxon>
        <taxon>Blautia</taxon>
    </lineage>
</organism>
<dbReference type="AlphaFoldDB" id="A0A4P6LV65"/>
<protein>
    <submittedName>
        <fullName evidence="1">Uncharacterized protein</fullName>
    </submittedName>
</protein>
<evidence type="ECO:0000313" key="1">
    <source>
        <dbReference type="EMBL" id="QBE94657.1"/>
    </source>
</evidence>
<dbReference type="RefSeq" id="WP_118635414.1">
    <property type="nucleotide sequence ID" value="NZ_CP035945.1"/>
</dbReference>
<name>A0A4P6LV65_9FIRM</name>